<protein>
    <recommendedName>
        <fullName evidence="6">C2 domain-containing protein</fullName>
    </recommendedName>
</protein>
<dbReference type="EMBL" id="JAINUF010000015">
    <property type="protein sequence ID" value="KAJ8341425.1"/>
    <property type="molecule type" value="Genomic_DNA"/>
</dbReference>
<dbReference type="SUPFAM" id="SSF69989">
    <property type="entry name" value="C-terminal domain of PLC-beta"/>
    <property type="match status" value="1"/>
</dbReference>
<dbReference type="PROSITE" id="PS50008">
    <property type="entry name" value="PIPLC_Y_DOMAIN"/>
    <property type="match status" value="1"/>
</dbReference>
<feature type="domain" description="C2" evidence="2">
    <location>
        <begin position="24"/>
        <end position="152"/>
    </location>
</feature>
<dbReference type="Gene3D" id="2.60.40.150">
    <property type="entry name" value="C2 domain"/>
    <property type="match status" value="1"/>
</dbReference>
<dbReference type="GO" id="GO:0007186">
    <property type="term" value="P:G protein-coupled receptor signaling pathway"/>
    <property type="evidence" value="ECO:0007669"/>
    <property type="project" value="TreeGrafter"/>
</dbReference>
<dbReference type="PROSITE" id="PS50004">
    <property type="entry name" value="C2"/>
    <property type="match status" value="1"/>
</dbReference>
<dbReference type="SUPFAM" id="SSF49562">
    <property type="entry name" value="C2 domain (Calcium/lipid-binding domain, CaLB)"/>
    <property type="match status" value="1"/>
</dbReference>
<dbReference type="GO" id="GO:0048015">
    <property type="term" value="P:phosphatidylinositol-mediated signaling"/>
    <property type="evidence" value="ECO:0007669"/>
    <property type="project" value="TreeGrafter"/>
</dbReference>
<accession>A0A9Q1EMG9</accession>
<dbReference type="InterPro" id="IPR014815">
    <property type="entry name" value="PLC-beta_C"/>
</dbReference>
<dbReference type="AlphaFoldDB" id="A0A9Q1EMG9"/>
<feature type="compositionally biased region" description="Basic and acidic residues" evidence="1">
    <location>
        <begin position="538"/>
        <end position="553"/>
    </location>
</feature>
<keyword evidence="5" id="KW-1185">Reference proteome</keyword>
<evidence type="ECO:0000259" key="3">
    <source>
        <dbReference type="PROSITE" id="PS50008"/>
    </source>
</evidence>
<dbReference type="PANTHER" id="PTHR10336:SF10">
    <property type="entry name" value="1-PHOSPHATIDYLINOSITOL 4,5-BISPHOSPHATE PHOSPHODIESTERASE BETA-2"/>
    <property type="match status" value="1"/>
</dbReference>
<dbReference type="OrthoDB" id="269822at2759"/>
<evidence type="ECO:0000256" key="1">
    <source>
        <dbReference type="SAM" id="MobiDB-lite"/>
    </source>
</evidence>
<gene>
    <name evidence="4" type="ORF">SKAU_G00337160</name>
</gene>
<dbReference type="InterPro" id="IPR042531">
    <property type="entry name" value="PLC-beta_C_sf"/>
</dbReference>
<organism evidence="4 5">
    <name type="scientific">Synaphobranchus kaupii</name>
    <name type="common">Kaup's arrowtooth eel</name>
    <dbReference type="NCBI Taxonomy" id="118154"/>
    <lineage>
        <taxon>Eukaryota</taxon>
        <taxon>Metazoa</taxon>
        <taxon>Chordata</taxon>
        <taxon>Craniata</taxon>
        <taxon>Vertebrata</taxon>
        <taxon>Euteleostomi</taxon>
        <taxon>Actinopterygii</taxon>
        <taxon>Neopterygii</taxon>
        <taxon>Teleostei</taxon>
        <taxon>Anguilliformes</taxon>
        <taxon>Synaphobranchidae</taxon>
        <taxon>Synaphobranchus</taxon>
    </lineage>
</organism>
<feature type="domain" description="PI-PLC Y-box" evidence="3">
    <location>
        <begin position="1"/>
        <end position="24"/>
    </location>
</feature>
<feature type="region of interest" description="Disordered" evidence="1">
    <location>
        <begin position="538"/>
        <end position="637"/>
    </location>
</feature>
<dbReference type="Pfam" id="PF00168">
    <property type="entry name" value="C2"/>
    <property type="match status" value="1"/>
</dbReference>
<dbReference type="InterPro" id="IPR001711">
    <property type="entry name" value="PLipase_C_Pinositol-sp_Y"/>
</dbReference>
<dbReference type="GO" id="GO:0004435">
    <property type="term" value="F:phosphatidylinositol-4,5-bisphosphate phospholipase C activity"/>
    <property type="evidence" value="ECO:0007669"/>
    <property type="project" value="InterPro"/>
</dbReference>
<dbReference type="InterPro" id="IPR000008">
    <property type="entry name" value="C2_dom"/>
</dbReference>
<evidence type="ECO:0000259" key="2">
    <source>
        <dbReference type="PROSITE" id="PS50004"/>
    </source>
</evidence>
<dbReference type="GO" id="GO:0005737">
    <property type="term" value="C:cytoplasm"/>
    <property type="evidence" value="ECO:0007669"/>
    <property type="project" value="TreeGrafter"/>
</dbReference>
<dbReference type="InterPro" id="IPR017946">
    <property type="entry name" value="PLC-like_Pdiesterase_TIM-brl"/>
</dbReference>
<dbReference type="SMART" id="SM00239">
    <property type="entry name" value="C2"/>
    <property type="match status" value="1"/>
</dbReference>
<feature type="compositionally biased region" description="Polar residues" evidence="1">
    <location>
        <begin position="575"/>
        <end position="590"/>
    </location>
</feature>
<dbReference type="PANTHER" id="PTHR10336">
    <property type="entry name" value="PHOSPHOINOSITIDE-SPECIFIC PHOSPHOLIPASE C FAMILY PROTEIN"/>
    <property type="match status" value="1"/>
</dbReference>
<dbReference type="Proteomes" id="UP001152622">
    <property type="component" value="Chromosome 15"/>
</dbReference>
<dbReference type="GO" id="GO:0046488">
    <property type="term" value="P:phosphatidylinositol metabolic process"/>
    <property type="evidence" value="ECO:0007669"/>
    <property type="project" value="TreeGrafter"/>
</dbReference>
<feature type="compositionally biased region" description="Low complexity" evidence="1">
    <location>
        <begin position="195"/>
        <end position="211"/>
    </location>
</feature>
<name>A0A9Q1EMG9_SYNKA</name>
<sequence>MQLNMALFEFNGRTGYLLKHDFLRRADKKFDPHTERFDTIIASTLTIQIYSGQFLSDKNVKTGVEVEIIGLPKDPKRKFRTKWSTTPNAINPLWNEEPFVFEKILLPELAYLRIVVHEESGKFLGHRIIPIDAIQPDFTDALFNPTKTEKPVKYHEEYVSPFELPPVIPVVTDPEPITQEEAGADSPPQTEDAVTDSPSTSEESAPAATEDNVPSPETQPAGEAEPITDNGNTDLTPESAAAEPASNPAPDAEAPADDAPAQDGDAPADNAPAQDGDTPAADAPAQDGDTPAADAPAQDGDTPAADAPAQDGDTPAADAPAQDGDAPPDDAPAQDGDAPAADAPAQDGDTPAADAPAEDGDVPPDDAPAQDGEAPADDAPAKDENTPVDVAVIPSLNTDPSSDPAEPQVTEEPSKDTGPEPESVTLDELKQHKTFLKVTKKHEKEIGEMEKKFQKKADDLISKYKESFKSAKKKTSGKKKDGEGGTTPVPDKAVELKAKLKTELKTLWEGQYDLLKVKKEQHATEELTKLLELAAEKHAKETQAMERAKKDKNGGTADDSGQSTNGEALGKKQAATLQQIKDRTNQLNHETLSEHEKKTRSLPVSVKDAVNGCVSPHFPELVDQSGPGTEGGNVFRG</sequence>
<dbReference type="GO" id="GO:0005509">
    <property type="term" value="F:calcium ion binding"/>
    <property type="evidence" value="ECO:0007669"/>
    <property type="project" value="InterPro"/>
</dbReference>
<evidence type="ECO:0008006" key="6">
    <source>
        <dbReference type="Google" id="ProtNLM"/>
    </source>
</evidence>
<evidence type="ECO:0000313" key="4">
    <source>
        <dbReference type="EMBL" id="KAJ8341425.1"/>
    </source>
</evidence>
<feature type="region of interest" description="Disordered" evidence="1">
    <location>
        <begin position="178"/>
        <end position="431"/>
    </location>
</feature>
<dbReference type="SUPFAM" id="SSF51695">
    <property type="entry name" value="PLC-like phosphodiesterases"/>
    <property type="match status" value="1"/>
</dbReference>
<dbReference type="GO" id="GO:0051209">
    <property type="term" value="P:release of sequestered calcium ion into cytosol"/>
    <property type="evidence" value="ECO:0007669"/>
    <property type="project" value="TreeGrafter"/>
</dbReference>
<reference evidence="4" key="1">
    <citation type="journal article" date="2023" name="Science">
        <title>Genome structures resolve the early diversification of teleost fishes.</title>
        <authorList>
            <person name="Parey E."/>
            <person name="Louis A."/>
            <person name="Montfort J."/>
            <person name="Bouchez O."/>
            <person name="Roques C."/>
            <person name="Iampietro C."/>
            <person name="Lluch J."/>
            <person name="Castinel A."/>
            <person name="Donnadieu C."/>
            <person name="Desvignes T."/>
            <person name="Floi Bucao C."/>
            <person name="Jouanno E."/>
            <person name="Wen M."/>
            <person name="Mejri S."/>
            <person name="Dirks R."/>
            <person name="Jansen H."/>
            <person name="Henkel C."/>
            <person name="Chen W.J."/>
            <person name="Zahm M."/>
            <person name="Cabau C."/>
            <person name="Klopp C."/>
            <person name="Thompson A.W."/>
            <person name="Robinson-Rechavi M."/>
            <person name="Braasch I."/>
            <person name="Lecointre G."/>
            <person name="Bobe J."/>
            <person name="Postlethwait J.H."/>
            <person name="Berthelot C."/>
            <person name="Roest Crollius H."/>
            <person name="Guiguen Y."/>
        </authorList>
    </citation>
    <scope>NUCLEOTIDE SEQUENCE</scope>
    <source>
        <strain evidence="4">WJC10195</strain>
    </source>
</reference>
<feature type="compositionally biased region" description="Low complexity" evidence="1">
    <location>
        <begin position="237"/>
        <end position="355"/>
    </location>
</feature>
<dbReference type="InterPro" id="IPR035892">
    <property type="entry name" value="C2_domain_sf"/>
</dbReference>
<dbReference type="Gene3D" id="3.20.20.190">
    <property type="entry name" value="Phosphatidylinositol (PI) phosphodiesterase"/>
    <property type="match status" value="1"/>
</dbReference>
<dbReference type="InterPro" id="IPR001192">
    <property type="entry name" value="PI-PLC_fam"/>
</dbReference>
<dbReference type="Pfam" id="PF08703">
    <property type="entry name" value="PLC-beta_C"/>
    <property type="match status" value="2"/>
</dbReference>
<dbReference type="CDD" id="cd00275">
    <property type="entry name" value="C2_PLC_like"/>
    <property type="match status" value="1"/>
</dbReference>
<proteinExistence type="predicted"/>
<dbReference type="Gene3D" id="1.20.1230.10">
    <property type="entry name" value="Phospholipase C beta, distal C-terminal domain"/>
    <property type="match status" value="2"/>
</dbReference>
<dbReference type="GO" id="GO:0016042">
    <property type="term" value="P:lipid catabolic process"/>
    <property type="evidence" value="ECO:0007669"/>
    <property type="project" value="InterPro"/>
</dbReference>
<comment type="caution">
    <text evidence="4">The sequence shown here is derived from an EMBL/GenBank/DDBJ whole genome shotgun (WGS) entry which is preliminary data.</text>
</comment>
<evidence type="ECO:0000313" key="5">
    <source>
        <dbReference type="Proteomes" id="UP001152622"/>
    </source>
</evidence>
<feature type="region of interest" description="Disordered" evidence="1">
    <location>
        <begin position="467"/>
        <end position="490"/>
    </location>
</feature>